<reference evidence="1" key="1">
    <citation type="journal article" date="2003" name="Genome Biol.">
        <title>An integrated gene annotation and transcriptional profiling approach towards the full gene content of the Drosophila genome.</title>
        <authorList>
            <person name="Hild M."/>
            <person name="Beckmann B."/>
            <person name="Haas S.A."/>
            <person name="Koch B."/>
            <person name="Solovyev V."/>
            <person name="Busold C."/>
            <person name="Fellenberg K."/>
            <person name="Boutros M."/>
            <person name="Vingron M."/>
            <person name="Sauer F."/>
            <person name="Hoheisel J.D."/>
            <person name="Paro R."/>
        </authorList>
    </citation>
    <scope>NUCLEOTIDE SEQUENCE</scope>
</reference>
<protein>
    <submittedName>
        <fullName evidence="1">HDC13381</fullName>
    </submittedName>
</protein>
<dbReference type="Gene3D" id="1.10.390.10">
    <property type="entry name" value="Neutral Protease Domain 2"/>
    <property type="match status" value="1"/>
</dbReference>
<sequence length="96" mass="11324">MWLNEFFASFLEYKGVKQMHPEWNIDNQTIIRELLLMVTIDLSLPSDCQVHLESCQDHGVLRYHHQGRSLSTYAEESGLVRHIYRTEDYLAAVEKK</sequence>
<proteinExistence type="predicted"/>
<name>Q6IK49_DROME</name>
<dbReference type="EMBL" id="BK002517">
    <property type="protein sequence ID" value="DAA04023.1"/>
    <property type="molecule type" value="Genomic_DNA"/>
</dbReference>
<dbReference type="AlphaFoldDB" id="Q6IK49"/>
<dbReference type="InterPro" id="IPR027268">
    <property type="entry name" value="Peptidase_M4/M1_CTD_sf"/>
</dbReference>
<gene>
    <name evidence="1" type="ORF">HDC13381</name>
</gene>
<accession>Q6IK49</accession>
<evidence type="ECO:0000313" key="1">
    <source>
        <dbReference type="EMBL" id="DAA04023.1"/>
    </source>
</evidence>
<organism evidence="1">
    <name type="scientific">Drosophila melanogaster</name>
    <name type="common">Fruit fly</name>
    <dbReference type="NCBI Taxonomy" id="7227"/>
    <lineage>
        <taxon>Eukaryota</taxon>
        <taxon>Metazoa</taxon>
        <taxon>Ecdysozoa</taxon>
        <taxon>Arthropoda</taxon>
        <taxon>Hexapoda</taxon>
        <taxon>Insecta</taxon>
        <taxon>Pterygota</taxon>
        <taxon>Neoptera</taxon>
        <taxon>Endopterygota</taxon>
        <taxon>Diptera</taxon>
        <taxon>Brachycera</taxon>
        <taxon>Muscomorpha</taxon>
        <taxon>Ephydroidea</taxon>
        <taxon>Drosophilidae</taxon>
        <taxon>Drosophila</taxon>
        <taxon>Sophophora</taxon>
    </lineage>
</organism>